<accession>A0A4Y2LGN0</accession>
<comment type="caution">
    <text evidence="2">The sequence shown here is derived from an EMBL/GenBank/DDBJ whole genome shotgun (WGS) entry which is preliminary data.</text>
</comment>
<keyword evidence="3" id="KW-1185">Reference proteome</keyword>
<organism evidence="2 3">
    <name type="scientific">Araneus ventricosus</name>
    <name type="common">Orbweaver spider</name>
    <name type="synonym">Epeira ventricosa</name>
    <dbReference type="NCBI Taxonomy" id="182803"/>
    <lineage>
        <taxon>Eukaryota</taxon>
        <taxon>Metazoa</taxon>
        <taxon>Ecdysozoa</taxon>
        <taxon>Arthropoda</taxon>
        <taxon>Chelicerata</taxon>
        <taxon>Arachnida</taxon>
        <taxon>Araneae</taxon>
        <taxon>Araneomorphae</taxon>
        <taxon>Entelegynae</taxon>
        <taxon>Araneoidea</taxon>
        <taxon>Araneidae</taxon>
        <taxon>Araneus</taxon>
    </lineage>
</organism>
<evidence type="ECO:0000256" key="1">
    <source>
        <dbReference type="SAM" id="MobiDB-lite"/>
    </source>
</evidence>
<gene>
    <name evidence="2" type="ORF">AVEN_176770_1</name>
</gene>
<sequence>MSRRKLLSSLLTLLQPNFPIQLSATNLPKSYFPKGRARACFQSSADRKAVIHGHKSIMRGEEDPFLDADQRRKGGATSGRDFSIKGPSRTRLISIIPFCEGG</sequence>
<feature type="compositionally biased region" description="Basic and acidic residues" evidence="1">
    <location>
        <begin position="61"/>
        <end position="72"/>
    </location>
</feature>
<reference evidence="2 3" key="1">
    <citation type="journal article" date="2019" name="Sci. Rep.">
        <title>Orb-weaving spider Araneus ventricosus genome elucidates the spidroin gene catalogue.</title>
        <authorList>
            <person name="Kono N."/>
            <person name="Nakamura H."/>
            <person name="Ohtoshi R."/>
            <person name="Moran D.A.P."/>
            <person name="Shinohara A."/>
            <person name="Yoshida Y."/>
            <person name="Fujiwara M."/>
            <person name="Mori M."/>
            <person name="Tomita M."/>
            <person name="Arakawa K."/>
        </authorList>
    </citation>
    <scope>NUCLEOTIDE SEQUENCE [LARGE SCALE GENOMIC DNA]</scope>
</reference>
<dbReference type="Proteomes" id="UP000499080">
    <property type="component" value="Unassembled WGS sequence"/>
</dbReference>
<name>A0A4Y2LGN0_ARAVE</name>
<feature type="region of interest" description="Disordered" evidence="1">
    <location>
        <begin position="61"/>
        <end position="85"/>
    </location>
</feature>
<dbReference type="EMBL" id="BGPR01005837">
    <property type="protein sequence ID" value="GBN13858.1"/>
    <property type="molecule type" value="Genomic_DNA"/>
</dbReference>
<dbReference type="AlphaFoldDB" id="A0A4Y2LGN0"/>
<protein>
    <submittedName>
        <fullName evidence="2">Uncharacterized protein</fullName>
    </submittedName>
</protein>
<evidence type="ECO:0000313" key="2">
    <source>
        <dbReference type="EMBL" id="GBN13858.1"/>
    </source>
</evidence>
<proteinExistence type="predicted"/>
<evidence type="ECO:0000313" key="3">
    <source>
        <dbReference type="Proteomes" id="UP000499080"/>
    </source>
</evidence>